<feature type="region of interest" description="Disordered" evidence="8">
    <location>
        <begin position="1"/>
        <end position="37"/>
    </location>
</feature>
<dbReference type="Proteomes" id="UP000515204">
    <property type="component" value="Unplaced"/>
</dbReference>
<gene>
    <name evidence="11" type="primary">LOC106742302</name>
</gene>
<evidence type="ECO:0000256" key="7">
    <source>
        <dbReference type="ARBA" id="ARBA00023320"/>
    </source>
</evidence>
<evidence type="ECO:0000313" key="10">
    <source>
        <dbReference type="Proteomes" id="UP000515204"/>
    </source>
</evidence>
<keyword evidence="7" id="KW-0527">Neuropeptide</keyword>
<keyword evidence="4" id="KW-0964">Secreted</keyword>
<dbReference type="CTD" id="12973"/>
<keyword evidence="6" id="KW-0027">Amidation</keyword>
<dbReference type="Pfam" id="PF17308">
    <property type="entry name" value="Corazonin"/>
    <property type="match status" value="1"/>
</dbReference>
<keyword evidence="10" id="KW-1185">Reference proteome</keyword>
<dbReference type="GO" id="GO:0045823">
    <property type="term" value="P:positive regulation of heart contraction"/>
    <property type="evidence" value="ECO:0007669"/>
    <property type="project" value="InterPro"/>
</dbReference>
<dbReference type="KEGG" id="dqu:106742302"/>
<dbReference type="InterPro" id="IPR020190">
    <property type="entry name" value="Procorazonin"/>
</dbReference>
<evidence type="ECO:0000256" key="5">
    <source>
        <dbReference type="ARBA" id="ARBA00022729"/>
    </source>
</evidence>
<dbReference type="GO" id="GO:0005576">
    <property type="term" value="C:extracellular region"/>
    <property type="evidence" value="ECO:0007669"/>
    <property type="project" value="UniProtKB-SubCell"/>
</dbReference>
<evidence type="ECO:0000256" key="1">
    <source>
        <dbReference type="ARBA" id="ARBA00004613"/>
    </source>
</evidence>
<evidence type="ECO:0000313" key="11">
    <source>
        <dbReference type="RefSeq" id="XP_014470610.1"/>
    </source>
</evidence>
<dbReference type="GO" id="GO:0007218">
    <property type="term" value="P:neuropeptide signaling pathway"/>
    <property type="evidence" value="ECO:0007669"/>
    <property type="project" value="UniProtKB-KW"/>
</dbReference>
<keyword evidence="9" id="KW-0472">Membrane</keyword>
<reference evidence="11" key="1">
    <citation type="submission" date="2025-08" db="UniProtKB">
        <authorList>
            <consortium name="RefSeq"/>
        </authorList>
    </citation>
    <scope>IDENTIFICATION</scope>
</reference>
<protein>
    <recommendedName>
        <fullName evidence="3">Pro-corazonin</fullName>
    </recommendedName>
</protein>
<sequence>MKTSARDDDDERYDDDDNDDDDQRRRRSVPHEGLYKASRRLTNRVTSSVEPYTETHSEQRERKSRCVKMANYRCILAFLILLLVMNAVFCQTFQYSRGWTNGKRSEFPNSAEVSNSISDEGFTSNELKKLKMLMHGNVDEQPLLIHCDFMDKLRKLFHSDNYAPQLHREKGQNDDNY</sequence>
<accession>A0A6P3WX23</accession>
<comment type="similarity">
    <text evidence="2">Belongs to the corazonin family.</text>
</comment>
<proteinExistence type="inferred from homology"/>
<evidence type="ECO:0000256" key="4">
    <source>
        <dbReference type="ARBA" id="ARBA00022525"/>
    </source>
</evidence>
<organism evidence="10 11">
    <name type="scientific">Dinoponera quadriceps</name>
    <name type="common">South American ant</name>
    <dbReference type="NCBI Taxonomy" id="609295"/>
    <lineage>
        <taxon>Eukaryota</taxon>
        <taxon>Metazoa</taxon>
        <taxon>Ecdysozoa</taxon>
        <taxon>Arthropoda</taxon>
        <taxon>Hexapoda</taxon>
        <taxon>Insecta</taxon>
        <taxon>Pterygota</taxon>
        <taxon>Neoptera</taxon>
        <taxon>Endopterygota</taxon>
        <taxon>Hymenoptera</taxon>
        <taxon>Apocrita</taxon>
        <taxon>Aculeata</taxon>
        <taxon>Formicoidea</taxon>
        <taxon>Formicidae</taxon>
        <taxon>Ponerinae</taxon>
        <taxon>Ponerini</taxon>
        <taxon>Dinoponera</taxon>
    </lineage>
</organism>
<evidence type="ECO:0000256" key="2">
    <source>
        <dbReference type="ARBA" id="ARBA00009635"/>
    </source>
</evidence>
<feature type="transmembrane region" description="Helical" evidence="9">
    <location>
        <begin position="70"/>
        <end position="89"/>
    </location>
</feature>
<feature type="compositionally biased region" description="Acidic residues" evidence="8">
    <location>
        <begin position="7"/>
        <end position="21"/>
    </location>
</feature>
<dbReference type="AlphaFoldDB" id="A0A6P3WX23"/>
<keyword evidence="5" id="KW-0732">Signal</keyword>
<name>A0A6P3WX23_DINQU</name>
<evidence type="ECO:0000256" key="8">
    <source>
        <dbReference type="SAM" id="MobiDB-lite"/>
    </source>
</evidence>
<dbReference type="GeneID" id="106742302"/>
<evidence type="ECO:0000256" key="6">
    <source>
        <dbReference type="ARBA" id="ARBA00022815"/>
    </source>
</evidence>
<keyword evidence="9" id="KW-0812">Transmembrane</keyword>
<dbReference type="RefSeq" id="XP_014470610.1">
    <property type="nucleotide sequence ID" value="XM_014615124.1"/>
</dbReference>
<evidence type="ECO:0000256" key="9">
    <source>
        <dbReference type="SAM" id="Phobius"/>
    </source>
</evidence>
<comment type="subcellular location">
    <subcellularLocation>
        <location evidence="1">Secreted</location>
    </subcellularLocation>
</comment>
<evidence type="ECO:0000256" key="3">
    <source>
        <dbReference type="ARBA" id="ARBA00014144"/>
    </source>
</evidence>
<dbReference type="GO" id="GO:0071858">
    <property type="term" value="F:corazonin receptor binding"/>
    <property type="evidence" value="ECO:0007669"/>
    <property type="project" value="InterPro"/>
</dbReference>
<keyword evidence="9" id="KW-1133">Transmembrane helix</keyword>
<dbReference type="OrthoDB" id="6436322at2759"/>